<evidence type="ECO:0000256" key="6">
    <source>
        <dbReference type="ARBA" id="ARBA00023136"/>
    </source>
</evidence>
<feature type="transmembrane region" description="Helical" evidence="7">
    <location>
        <begin position="12"/>
        <end position="35"/>
    </location>
</feature>
<sequence length="298" mass="33439">MRTNRSVGTISFHVLNYFFLSLFAFICVYPFYYIFIYTISSPEDAGRGIALLPVHLTLSNYNLILSNDGIISAFIISASRTLVGTVITLFFCTIFAFVMTHKETLFRTFMYRVTIASLYVSAGLIPWFLVMRAYELNNNFLLYVLPSAMSGYFVLLIKVYIEQLPASLEESAVIDGAGYFTVFLKIIIPLSMPILAAVGVFAAVNQWNSFFDNLILVENPKLQTLQYLLYRVLDQSEALARQYQRGETSTLSAAGQAIITPTAVKMTITMVATIPVLLIYPFLQRYFVKGILLGAVKG</sequence>
<keyword evidence="2 7" id="KW-0813">Transport</keyword>
<keyword evidence="3" id="KW-1003">Cell membrane</keyword>
<dbReference type="SUPFAM" id="SSF161098">
    <property type="entry name" value="MetI-like"/>
    <property type="match status" value="1"/>
</dbReference>
<dbReference type="GO" id="GO:0055085">
    <property type="term" value="P:transmembrane transport"/>
    <property type="evidence" value="ECO:0007669"/>
    <property type="project" value="InterPro"/>
</dbReference>
<keyword evidence="10" id="KW-1185">Reference proteome</keyword>
<dbReference type="Gene3D" id="1.10.3720.10">
    <property type="entry name" value="MetI-like"/>
    <property type="match status" value="1"/>
</dbReference>
<comment type="subcellular location">
    <subcellularLocation>
        <location evidence="1 7">Cell membrane</location>
        <topology evidence="1 7">Multi-pass membrane protein</topology>
    </subcellularLocation>
</comment>
<dbReference type="Proteomes" id="UP000426246">
    <property type="component" value="Chromosome"/>
</dbReference>
<dbReference type="Pfam" id="PF00528">
    <property type="entry name" value="BPD_transp_1"/>
    <property type="match status" value="1"/>
</dbReference>
<comment type="similarity">
    <text evidence="7">Belongs to the binding-protein-dependent transport system permease family.</text>
</comment>
<feature type="transmembrane region" description="Helical" evidence="7">
    <location>
        <begin position="140"/>
        <end position="161"/>
    </location>
</feature>
<protein>
    <submittedName>
        <fullName evidence="9">Carbohydrate ABC transporter permease</fullName>
    </submittedName>
</protein>
<evidence type="ECO:0000256" key="7">
    <source>
        <dbReference type="RuleBase" id="RU363032"/>
    </source>
</evidence>
<feature type="transmembrane region" description="Helical" evidence="7">
    <location>
        <begin position="263"/>
        <end position="283"/>
    </location>
</feature>
<dbReference type="OrthoDB" id="157184at2"/>
<evidence type="ECO:0000256" key="1">
    <source>
        <dbReference type="ARBA" id="ARBA00004651"/>
    </source>
</evidence>
<feature type="domain" description="ABC transmembrane type-1" evidence="8">
    <location>
        <begin position="74"/>
        <end position="269"/>
    </location>
</feature>
<dbReference type="RefSeq" id="WP_155700148.1">
    <property type="nucleotide sequence ID" value="NZ_CP034235.1"/>
</dbReference>
<proteinExistence type="inferred from homology"/>
<evidence type="ECO:0000256" key="4">
    <source>
        <dbReference type="ARBA" id="ARBA00022692"/>
    </source>
</evidence>
<accession>A0A6B8RHW9</accession>
<evidence type="ECO:0000313" key="10">
    <source>
        <dbReference type="Proteomes" id="UP000426246"/>
    </source>
</evidence>
<dbReference type="PANTHER" id="PTHR43744:SF9">
    <property type="entry name" value="POLYGALACTURONAN_RHAMNOGALACTURONAN TRANSPORT SYSTEM PERMEASE PROTEIN YTCP"/>
    <property type="match status" value="1"/>
</dbReference>
<keyword evidence="6 7" id="KW-0472">Membrane</keyword>
<dbReference type="InterPro" id="IPR035906">
    <property type="entry name" value="MetI-like_sf"/>
</dbReference>
<dbReference type="AlphaFoldDB" id="A0A6B8RHW9"/>
<dbReference type="KEGG" id="ppsc:EHS13_09670"/>
<evidence type="ECO:0000256" key="2">
    <source>
        <dbReference type="ARBA" id="ARBA00022448"/>
    </source>
</evidence>
<dbReference type="EMBL" id="CP034235">
    <property type="protein sequence ID" value="QGQ95133.1"/>
    <property type="molecule type" value="Genomic_DNA"/>
</dbReference>
<evidence type="ECO:0000256" key="3">
    <source>
        <dbReference type="ARBA" id="ARBA00022475"/>
    </source>
</evidence>
<reference evidence="10" key="1">
    <citation type="submission" date="2018-11" db="EMBL/GenBank/DDBJ databases">
        <title>Complete genome sequence of Paenibacillus sp. ML311-T8.</title>
        <authorList>
            <person name="Nam Y.-D."/>
            <person name="Kang J."/>
            <person name="Chung W.-H."/>
            <person name="Park Y.S."/>
        </authorList>
    </citation>
    <scope>NUCLEOTIDE SEQUENCE [LARGE SCALE GENOMIC DNA]</scope>
    <source>
        <strain evidence="10">ML311-T8</strain>
    </source>
</reference>
<gene>
    <name evidence="9" type="ORF">EHS13_09670</name>
</gene>
<dbReference type="CDD" id="cd06261">
    <property type="entry name" value="TM_PBP2"/>
    <property type="match status" value="1"/>
</dbReference>
<dbReference type="PROSITE" id="PS50928">
    <property type="entry name" value="ABC_TM1"/>
    <property type="match status" value="1"/>
</dbReference>
<dbReference type="GO" id="GO:0005886">
    <property type="term" value="C:plasma membrane"/>
    <property type="evidence" value="ECO:0007669"/>
    <property type="project" value="UniProtKB-SubCell"/>
</dbReference>
<feature type="transmembrane region" description="Helical" evidence="7">
    <location>
        <begin position="109"/>
        <end position="128"/>
    </location>
</feature>
<evidence type="ECO:0000259" key="8">
    <source>
        <dbReference type="PROSITE" id="PS50928"/>
    </source>
</evidence>
<keyword evidence="5 7" id="KW-1133">Transmembrane helix</keyword>
<feature type="transmembrane region" description="Helical" evidence="7">
    <location>
        <begin position="182"/>
        <end position="204"/>
    </location>
</feature>
<dbReference type="InterPro" id="IPR000515">
    <property type="entry name" value="MetI-like"/>
</dbReference>
<feature type="transmembrane region" description="Helical" evidence="7">
    <location>
        <begin position="70"/>
        <end position="97"/>
    </location>
</feature>
<keyword evidence="4 7" id="KW-0812">Transmembrane</keyword>
<dbReference type="PANTHER" id="PTHR43744">
    <property type="entry name" value="ABC TRANSPORTER PERMEASE PROTEIN MG189-RELATED-RELATED"/>
    <property type="match status" value="1"/>
</dbReference>
<evidence type="ECO:0000256" key="5">
    <source>
        <dbReference type="ARBA" id="ARBA00022989"/>
    </source>
</evidence>
<evidence type="ECO:0000313" key="9">
    <source>
        <dbReference type="EMBL" id="QGQ95133.1"/>
    </source>
</evidence>
<name>A0A6B8RHW9_9BACL</name>
<organism evidence="9 10">
    <name type="scientific">Paenibacillus psychroresistens</name>
    <dbReference type="NCBI Taxonomy" id="1778678"/>
    <lineage>
        <taxon>Bacteria</taxon>
        <taxon>Bacillati</taxon>
        <taxon>Bacillota</taxon>
        <taxon>Bacilli</taxon>
        <taxon>Bacillales</taxon>
        <taxon>Paenibacillaceae</taxon>
        <taxon>Paenibacillus</taxon>
    </lineage>
</organism>